<keyword evidence="2" id="KW-1185">Reference proteome</keyword>
<dbReference type="AlphaFoldDB" id="A0A653DBH6"/>
<feature type="non-terminal residue" evidence="1">
    <location>
        <position position="1"/>
    </location>
</feature>
<name>A0A653DBH6_CALMS</name>
<organism evidence="1 2">
    <name type="scientific">Callosobruchus maculatus</name>
    <name type="common">Southern cowpea weevil</name>
    <name type="synonym">Pulse bruchid</name>
    <dbReference type="NCBI Taxonomy" id="64391"/>
    <lineage>
        <taxon>Eukaryota</taxon>
        <taxon>Metazoa</taxon>
        <taxon>Ecdysozoa</taxon>
        <taxon>Arthropoda</taxon>
        <taxon>Hexapoda</taxon>
        <taxon>Insecta</taxon>
        <taxon>Pterygota</taxon>
        <taxon>Neoptera</taxon>
        <taxon>Endopterygota</taxon>
        <taxon>Coleoptera</taxon>
        <taxon>Polyphaga</taxon>
        <taxon>Cucujiformia</taxon>
        <taxon>Chrysomeloidea</taxon>
        <taxon>Chrysomelidae</taxon>
        <taxon>Bruchinae</taxon>
        <taxon>Bruchini</taxon>
        <taxon>Callosobruchus</taxon>
    </lineage>
</organism>
<evidence type="ECO:0000313" key="1">
    <source>
        <dbReference type="EMBL" id="VEN57550.1"/>
    </source>
</evidence>
<evidence type="ECO:0000313" key="2">
    <source>
        <dbReference type="Proteomes" id="UP000410492"/>
    </source>
</evidence>
<dbReference type="OrthoDB" id="6775237at2759"/>
<accession>A0A653DBH6</accession>
<protein>
    <submittedName>
        <fullName evidence="1">Uncharacterized protein</fullName>
    </submittedName>
</protein>
<sequence length="141" mass="15994">VFQKDNSCEYVPSSWAIHSDKNLYLWPKKLAGNQIKKLRDNCTAPNATVDFEEWTATCKATVYDLCEAQKLADRVTYTSNLSSDDQENEGPCELTFSGTTANTTSINIRQKQVLVDKKINEEEKALEPSDQMLILKELKKN</sequence>
<gene>
    <name evidence="1" type="ORF">CALMAC_LOCUS16150</name>
</gene>
<proteinExistence type="predicted"/>
<dbReference type="Proteomes" id="UP000410492">
    <property type="component" value="Unassembled WGS sequence"/>
</dbReference>
<reference evidence="1 2" key="1">
    <citation type="submission" date="2019-01" db="EMBL/GenBank/DDBJ databases">
        <authorList>
            <person name="Sayadi A."/>
        </authorList>
    </citation>
    <scope>NUCLEOTIDE SEQUENCE [LARGE SCALE GENOMIC DNA]</scope>
</reference>
<dbReference type="EMBL" id="CAACVG010011190">
    <property type="protein sequence ID" value="VEN57550.1"/>
    <property type="molecule type" value="Genomic_DNA"/>
</dbReference>